<dbReference type="InterPro" id="IPR019734">
    <property type="entry name" value="TPR_rpt"/>
</dbReference>
<sequence>METMDPLDRQIAAARKLARERKLDEAFVKADRIIEQFPSALEALRLRAFVCELRNEWELAEADTSRAIHLQPDEIVLYFNRARFLFAQGMYRPALEDINTAFEISVAENESYYVTALYGWRAEILLKLGRRAEAREDIEKLDDDYRNWTDQLRTKQDLLRDAGS</sequence>
<dbReference type="AlphaFoldDB" id="A0A9J7BPW8"/>
<evidence type="ECO:0000313" key="5">
    <source>
        <dbReference type="Proteomes" id="UP001059380"/>
    </source>
</evidence>
<keyword evidence="1" id="KW-0677">Repeat</keyword>
<dbReference type="InterPro" id="IPR050498">
    <property type="entry name" value="Ycf3"/>
</dbReference>
<evidence type="ECO:0000256" key="2">
    <source>
        <dbReference type="ARBA" id="ARBA00022803"/>
    </source>
</evidence>
<evidence type="ECO:0000256" key="3">
    <source>
        <dbReference type="SAM" id="Coils"/>
    </source>
</evidence>
<dbReference type="SMART" id="SM00028">
    <property type="entry name" value="TPR"/>
    <property type="match status" value="2"/>
</dbReference>
<dbReference type="SUPFAM" id="SSF48452">
    <property type="entry name" value="TPR-like"/>
    <property type="match status" value="1"/>
</dbReference>
<dbReference type="Gene3D" id="1.25.40.10">
    <property type="entry name" value="Tetratricopeptide repeat domain"/>
    <property type="match status" value="2"/>
</dbReference>
<name>A0A9J7BPW8_9BACT</name>
<proteinExistence type="predicted"/>
<keyword evidence="2" id="KW-0802">TPR repeat</keyword>
<reference evidence="4" key="1">
    <citation type="submission" date="2021-04" db="EMBL/GenBank/DDBJ databases">
        <title>Phylogenetic analysis of Acidobacteriaceae.</title>
        <authorList>
            <person name="Qiu L."/>
            <person name="Zhang Q."/>
        </authorList>
    </citation>
    <scope>NUCLEOTIDE SEQUENCE</scope>
    <source>
        <strain evidence="4">DSM 25168</strain>
    </source>
</reference>
<feature type="coiled-coil region" evidence="3">
    <location>
        <begin position="131"/>
        <end position="158"/>
    </location>
</feature>
<keyword evidence="3" id="KW-0175">Coiled coil</keyword>
<protein>
    <recommendedName>
        <fullName evidence="6">Tetratricopeptide repeat protein</fullName>
    </recommendedName>
</protein>
<evidence type="ECO:0008006" key="6">
    <source>
        <dbReference type="Google" id="ProtNLM"/>
    </source>
</evidence>
<evidence type="ECO:0000256" key="1">
    <source>
        <dbReference type="ARBA" id="ARBA00022737"/>
    </source>
</evidence>
<dbReference type="RefSeq" id="WP_260794430.1">
    <property type="nucleotide sequence ID" value="NZ_CP093313.1"/>
</dbReference>
<evidence type="ECO:0000313" key="4">
    <source>
        <dbReference type="EMBL" id="UWZ84924.1"/>
    </source>
</evidence>
<dbReference type="InterPro" id="IPR011990">
    <property type="entry name" value="TPR-like_helical_dom_sf"/>
</dbReference>
<keyword evidence="5" id="KW-1185">Reference proteome</keyword>
<organism evidence="4 5">
    <name type="scientific">Occallatibacter riparius</name>
    <dbReference type="NCBI Taxonomy" id="1002689"/>
    <lineage>
        <taxon>Bacteria</taxon>
        <taxon>Pseudomonadati</taxon>
        <taxon>Acidobacteriota</taxon>
        <taxon>Terriglobia</taxon>
        <taxon>Terriglobales</taxon>
        <taxon>Acidobacteriaceae</taxon>
        <taxon>Occallatibacter</taxon>
    </lineage>
</organism>
<dbReference type="KEGG" id="orp:MOP44_03050"/>
<accession>A0A9J7BPW8</accession>
<dbReference type="Proteomes" id="UP001059380">
    <property type="component" value="Chromosome"/>
</dbReference>
<dbReference type="EMBL" id="CP093313">
    <property type="protein sequence ID" value="UWZ84924.1"/>
    <property type="molecule type" value="Genomic_DNA"/>
</dbReference>
<gene>
    <name evidence="4" type="ORF">MOP44_03050</name>
</gene>
<dbReference type="PANTHER" id="PTHR44858:SF1">
    <property type="entry name" value="UDP-N-ACETYLGLUCOSAMINE--PEPTIDE N-ACETYLGLUCOSAMINYLTRANSFERASE SPINDLY-RELATED"/>
    <property type="match status" value="1"/>
</dbReference>
<dbReference type="PANTHER" id="PTHR44858">
    <property type="entry name" value="TETRATRICOPEPTIDE REPEAT PROTEIN 6"/>
    <property type="match status" value="1"/>
</dbReference>